<protein>
    <submittedName>
        <fullName evidence="6">Uncharacterized protein</fullName>
    </submittedName>
</protein>
<evidence type="ECO:0000256" key="2">
    <source>
        <dbReference type="ARBA" id="ARBA00004604"/>
    </source>
</evidence>
<evidence type="ECO:0000256" key="3">
    <source>
        <dbReference type="ARBA" id="ARBA00008105"/>
    </source>
</evidence>
<dbReference type="AlphaFoldDB" id="A0A9P6T6Q7"/>
<evidence type="ECO:0000256" key="5">
    <source>
        <dbReference type="ARBA" id="ARBA00023242"/>
    </source>
</evidence>
<dbReference type="PANTHER" id="PTHR12838">
    <property type="entry name" value="U3 SMALL NUCLEOLAR RNA-ASSOCIATED PROTEIN 11"/>
    <property type="match status" value="1"/>
</dbReference>
<dbReference type="InterPro" id="IPR007144">
    <property type="entry name" value="SSU_processome_Utp11"/>
</dbReference>
<keyword evidence="7" id="KW-1185">Reference proteome</keyword>
<gene>
    <name evidence="6" type="ORF">CROQUDRAFT_52872</name>
</gene>
<evidence type="ECO:0000313" key="6">
    <source>
        <dbReference type="EMBL" id="KAG0140679.1"/>
    </source>
</evidence>
<organism evidence="6 7">
    <name type="scientific">Cronartium quercuum f. sp. fusiforme G11</name>
    <dbReference type="NCBI Taxonomy" id="708437"/>
    <lineage>
        <taxon>Eukaryota</taxon>
        <taxon>Fungi</taxon>
        <taxon>Dikarya</taxon>
        <taxon>Basidiomycota</taxon>
        <taxon>Pucciniomycotina</taxon>
        <taxon>Pucciniomycetes</taxon>
        <taxon>Pucciniales</taxon>
        <taxon>Coleosporiaceae</taxon>
        <taxon>Cronartium</taxon>
    </lineage>
</organism>
<comment type="subcellular location">
    <subcellularLocation>
        <location evidence="2">Nucleus</location>
        <location evidence="2">Nucleolus</location>
    </subcellularLocation>
</comment>
<feature type="non-terminal residue" evidence="6">
    <location>
        <position position="1"/>
    </location>
</feature>
<dbReference type="PANTHER" id="PTHR12838:SF0">
    <property type="entry name" value="U3 SMALL NUCLEOLAR RNA-ASSOCIATED PROTEIN 11-RELATED"/>
    <property type="match status" value="1"/>
</dbReference>
<evidence type="ECO:0000256" key="4">
    <source>
        <dbReference type="ARBA" id="ARBA00022552"/>
    </source>
</evidence>
<dbReference type="GO" id="GO:0006364">
    <property type="term" value="P:rRNA processing"/>
    <property type="evidence" value="ECO:0007669"/>
    <property type="project" value="UniProtKB-KW"/>
</dbReference>
<keyword evidence="4" id="KW-0698">rRNA processing</keyword>
<comment type="function">
    <text evidence="1">Involved in nucleolar processing of pre-18S ribosomal RNA.</text>
</comment>
<dbReference type="OrthoDB" id="29058at2759"/>
<sequence>RKKKHQERFQSLNQKWLGFLKKHKYYDKHARDYHSKQDQINKLHEKAALKNLDEFYFEMINFSTN</sequence>
<reference evidence="6" key="1">
    <citation type="submission" date="2013-11" db="EMBL/GenBank/DDBJ databases">
        <title>Genome sequence of the fusiform rust pathogen reveals effectors for host alternation and coevolution with pine.</title>
        <authorList>
            <consortium name="DOE Joint Genome Institute"/>
            <person name="Smith K."/>
            <person name="Pendleton A."/>
            <person name="Kubisiak T."/>
            <person name="Anderson C."/>
            <person name="Salamov A."/>
            <person name="Aerts A."/>
            <person name="Riley R."/>
            <person name="Clum A."/>
            <person name="Lindquist E."/>
            <person name="Ence D."/>
            <person name="Campbell M."/>
            <person name="Kronenberg Z."/>
            <person name="Feau N."/>
            <person name="Dhillon B."/>
            <person name="Hamelin R."/>
            <person name="Burleigh J."/>
            <person name="Smith J."/>
            <person name="Yandell M."/>
            <person name="Nelson C."/>
            <person name="Grigoriev I."/>
            <person name="Davis J."/>
        </authorList>
    </citation>
    <scope>NUCLEOTIDE SEQUENCE</scope>
    <source>
        <strain evidence="6">G11</strain>
    </source>
</reference>
<proteinExistence type="inferred from homology"/>
<comment type="similarity">
    <text evidence="3">Belongs to the UTP11 family.</text>
</comment>
<evidence type="ECO:0000313" key="7">
    <source>
        <dbReference type="Proteomes" id="UP000886653"/>
    </source>
</evidence>
<dbReference type="GO" id="GO:0032040">
    <property type="term" value="C:small-subunit processome"/>
    <property type="evidence" value="ECO:0007669"/>
    <property type="project" value="InterPro"/>
</dbReference>
<accession>A0A9P6T6Q7</accession>
<dbReference type="Pfam" id="PF03998">
    <property type="entry name" value="Utp11"/>
    <property type="match status" value="1"/>
</dbReference>
<comment type="caution">
    <text evidence="6">The sequence shown here is derived from an EMBL/GenBank/DDBJ whole genome shotgun (WGS) entry which is preliminary data.</text>
</comment>
<keyword evidence="5" id="KW-0539">Nucleus</keyword>
<dbReference type="Proteomes" id="UP000886653">
    <property type="component" value="Unassembled WGS sequence"/>
</dbReference>
<dbReference type="EMBL" id="MU167427">
    <property type="protein sequence ID" value="KAG0140679.1"/>
    <property type="molecule type" value="Genomic_DNA"/>
</dbReference>
<name>A0A9P6T6Q7_9BASI</name>
<evidence type="ECO:0000256" key="1">
    <source>
        <dbReference type="ARBA" id="ARBA00004099"/>
    </source>
</evidence>